<keyword evidence="5 6" id="KW-0472">Membrane</keyword>
<accession>A0A0N0H1K0</accession>
<comment type="subcellular location">
    <subcellularLocation>
        <location evidence="1">Cell membrane</location>
        <topology evidence="1">Multi-pass membrane protein</topology>
    </subcellularLocation>
</comment>
<evidence type="ECO:0000256" key="2">
    <source>
        <dbReference type="ARBA" id="ARBA00022475"/>
    </source>
</evidence>
<organism evidence="8 9">
    <name type="scientific">Streptomyces chattanoogensis</name>
    <dbReference type="NCBI Taxonomy" id="66876"/>
    <lineage>
        <taxon>Bacteria</taxon>
        <taxon>Bacillati</taxon>
        <taxon>Actinomycetota</taxon>
        <taxon>Actinomycetes</taxon>
        <taxon>Kitasatosporales</taxon>
        <taxon>Streptomycetaceae</taxon>
        <taxon>Streptomyces</taxon>
    </lineage>
</organism>
<evidence type="ECO:0000256" key="5">
    <source>
        <dbReference type="ARBA" id="ARBA00023136"/>
    </source>
</evidence>
<comment type="caution">
    <text evidence="8">The sequence shown here is derived from an EMBL/GenBank/DDBJ whole genome shotgun (WGS) entry which is preliminary data.</text>
</comment>
<evidence type="ECO:0000256" key="1">
    <source>
        <dbReference type="ARBA" id="ARBA00004651"/>
    </source>
</evidence>
<evidence type="ECO:0000256" key="4">
    <source>
        <dbReference type="ARBA" id="ARBA00022989"/>
    </source>
</evidence>
<reference evidence="9" key="1">
    <citation type="submission" date="2015-07" db="EMBL/GenBank/DDBJ databases">
        <authorList>
            <person name="Ju K.-S."/>
            <person name="Doroghazi J.R."/>
            <person name="Metcalf W.W."/>
        </authorList>
    </citation>
    <scope>NUCLEOTIDE SEQUENCE [LARGE SCALE GENOMIC DNA]</scope>
    <source>
        <strain evidence="9">NRRL ISP-5002</strain>
    </source>
</reference>
<sequence length="84" mass="8961">MPAHQISLAISSNPYLMGSAAVALILTAAYVAVIVSAVVSISTSHLSTGTKLVWIVFAFMAPFLGSVLWFLIGRRDARRTPATR</sequence>
<feature type="transmembrane region" description="Helical" evidence="6">
    <location>
        <begin position="21"/>
        <end position="41"/>
    </location>
</feature>
<dbReference type="Pfam" id="PF13396">
    <property type="entry name" value="PLDc_N"/>
    <property type="match status" value="1"/>
</dbReference>
<dbReference type="AlphaFoldDB" id="A0A0N0H1K0"/>
<keyword evidence="2" id="KW-1003">Cell membrane</keyword>
<keyword evidence="4 6" id="KW-1133">Transmembrane helix</keyword>
<dbReference type="GO" id="GO:0005886">
    <property type="term" value="C:plasma membrane"/>
    <property type="evidence" value="ECO:0007669"/>
    <property type="project" value="UniProtKB-SubCell"/>
</dbReference>
<dbReference type="RefSeq" id="WP_053923707.1">
    <property type="nucleotide sequence ID" value="NZ_LGKG01000101.1"/>
</dbReference>
<gene>
    <name evidence="8" type="ORF">ADL29_12370</name>
</gene>
<proteinExistence type="predicted"/>
<dbReference type="EMBL" id="LGKG01000101">
    <property type="protein sequence ID" value="KPC64310.1"/>
    <property type="molecule type" value="Genomic_DNA"/>
</dbReference>
<evidence type="ECO:0000259" key="7">
    <source>
        <dbReference type="Pfam" id="PF13396"/>
    </source>
</evidence>
<evidence type="ECO:0000313" key="9">
    <source>
        <dbReference type="Proteomes" id="UP000037982"/>
    </source>
</evidence>
<dbReference type="InterPro" id="IPR027379">
    <property type="entry name" value="CLS_N"/>
</dbReference>
<keyword evidence="3 6" id="KW-0812">Transmembrane</keyword>
<evidence type="ECO:0000256" key="3">
    <source>
        <dbReference type="ARBA" id="ARBA00022692"/>
    </source>
</evidence>
<feature type="domain" description="Cardiolipin synthase N-terminal" evidence="7">
    <location>
        <begin position="33"/>
        <end position="74"/>
    </location>
</feature>
<evidence type="ECO:0000313" key="8">
    <source>
        <dbReference type="EMBL" id="KPC64310.1"/>
    </source>
</evidence>
<keyword evidence="9" id="KW-1185">Reference proteome</keyword>
<protein>
    <recommendedName>
        <fullName evidence="7">Cardiolipin synthase N-terminal domain-containing protein</fullName>
    </recommendedName>
</protein>
<feature type="transmembrane region" description="Helical" evidence="6">
    <location>
        <begin position="53"/>
        <end position="72"/>
    </location>
</feature>
<dbReference type="PATRIC" id="fig|66876.3.peg.2712"/>
<dbReference type="Proteomes" id="UP000037982">
    <property type="component" value="Unassembled WGS sequence"/>
</dbReference>
<evidence type="ECO:0000256" key="6">
    <source>
        <dbReference type="SAM" id="Phobius"/>
    </source>
</evidence>
<name>A0A0N0H1K0_9ACTN</name>